<dbReference type="EMBL" id="JAQJAN010000001">
    <property type="protein sequence ID" value="KAJ5741089.1"/>
    <property type="molecule type" value="Genomic_DNA"/>
</dbReference>
<organism evidence="1 2">
    <name type="scientific">Penicillium malachiteum</name>
    <dbReference type="NCBI Taxonomy" id="1324776"/>
    <lineage>
        <taxon>Eukaryota</taxon>
        <taxon>Fungi</taxon>
        <taxon>Dikarya</taxon>
        <taxon>Ascomycota</taxon>
        <taxon>Pezizomycotina</taxon>
        <taxon>Eurotiomycetes</taxon>
        <taxon>Eurotiomycetidae</taxon>
        <taxon>Eurotiales</taxon>
        <taxon>Aspergillaceae</taxon>
        <taxon>Penicillium</taxon>
    </lineage>
</organism>
<comment type="caution">
    <text evidence="1">The sequence shown here is derived from an EMBL/GenBank/DDBJ whole genome shotgun (WGS) entry which is preliminary data.</text>
</comment>
<protein>
    <submittedName>
        <fullName evidence="1">Uncharacterized protein</fullName>
    </submittedName>
</protein>
<dbReference type="Proteomes" id="UP001215712">
    <property type="component" value="Unassembled WGS sequence"/>
</dbReference>
<dbReference type="AlphaFoldDB" id="A0AAD6HYI1"/>
<evidence type="ECO:0000313" key="1">
    <source>
        <dbReference type="EMBL" id="KAJ5741089.1"/>
    </source>
</evidence>
<gene>
    <name evidence="1" type="ORF">N7493_000961</name>
</gene>
<proteinExistence type="predicted"/>
<reference evidence="1" key="1">
    <citation type="journal article" date="2023" name="IMA Fungus">
        <title>Comparative genomic study of the Penicillium genus elucidates a diverse pangenome and 15 lateral gene transfer events.</title>
        <authorList>
            <person name="Petersen C."/>
            <person name="Sorensen T."/>
            <person name="Nielsen M.R."/>
            <person name="Sondergaard T.E."/>
            <person name="Sorensen J.L."/>
            <person name="Fitzpatrick D.A."/>
            <person name="Frisvad J.C."/>
            <person name="Nielsen K.L."/>
        </authorList>
    </citation>
    <scope>NUCLEOTIDE SEQUENCE</scope>
    <source>
        <strain evidence="1">IBT 17514</strain>
    </source>
</reference>
<name>A0AAD6HYI1_9EURO</name>
<keyword evidence="2" id="KW-1185">Reference proteome</keyword>
<evidence type="ECO:0000313" key="2">
    <source>
        <dbReference type="Proteomes" id="UP001215712"/>
    </source>
</evidence>
<accession>A0AAD6HYI1</accession>
<sequence>MTKCALLKIDYSLDHYAINHGIGSGVYFNAKGKTIILYKVMVDNRSYLTPLYIYIYIYTREIVLALNNDNIWRATKYLKSGDNTVFRKIL</sequence>
<reference evidence="1" key="2">
    <citation type="submission" date="2023-01" db="EMBL/GenBank/DDBJ databases">
        <authorList>
            <person name="Petersen C."/>
        </authorList>
    </citation>
    <scope>NUCLEOTIDE SEQUENCE</scope>
    <source>
        <strain evidence="1">IBT 17514</strain>
    </source>
</reference>